<feature type="signal peptide" evidence="2">
    <location>
        <begin position="1"/>
        <end position="16"/>
    </location>
</feature>
<evidence type="ECO:0000256" key="2">
    <source>
        <dbReference type="SAM" id="SignalP"/>
    </source>
</evidence>
<dbReference type="Proteomes" id="UP000005408">
    <property type="component" value="Unassembled WGS sequence"/>
</dbReference>
<protein>
    <submittedName>
        <fullName evidence="3">Uncharacterized protein</fullName>
    </submittedName>
</protein>
<dbReference type="OrthoDB" id="10609568at2759"/>
<accession>A0A8W8N182</accession>
<evidence type="ECO:0000313" key="4">
    <source>
        <dbReference type="Proteomes" id="UP000005408"/>
    </source>
</evidence>
<keyword evidence="4" id="KW-1185">Reference proteome</keyword>
<feature type="compositionally biased region" description="Polar residues" evidence="1">
    <location>
        <begin position="222"/>
        <end position="247"/>
    </location>
</feature>
<feature type="chain" id="PRO_5036454055" evidence="2">
    <location>
        <begin position="17"/>
        <end position="333"/>
    </location>
</feature>
<evidence type="ECO:0000256" key="1">
    <source>
        <dbReference type="SAM" id="MobiDB-lite"/>
    </source>
</evidence>
<sequence length="333" mass="37444">MFAVVILCGIFQVGVSQMRFSDQNSLFSRANFQTPSQWTLEPMPSQIVTSGFGPQSRSDQFRTGLTPQFPSISNRQRFQFQNPRSRQTNRNFLDQQQQLDLQRFFRSPSTLSTEFVTQNQGSSQNFGPSFWDAVSNPMFAGVPNQIDMFQTGAETGFPNQIEMIQNQIDSPFNPFLSNNLDNAPINDQQMIRNGLPGLRNDPPNRQNNIGTLEGDAPRWLSNIPQGIPSSISSANRNNDSTSENTPVSRDGFINPRNRSDITNLSESFERFNRGNQDFRRPNMLGNNGPVPFLGNQQTARENLFGLPPRRMGNLVFGRSANDFNTADNVLFSG</sequence>
<proteinExistence type="predicted"/>
<dbReference type="AlphaFoldDB" id="A0A8W8N182"/>
<organism evidence="3 4">
    <name type="scientific">Magallana gigas</name>
    <name type="common">Pacific oyster</name>
    <name type="synonym">Crassostrea gigas</name>
    <dbReference type="NCBI Taxonomy" id="29159"/>
    <lineage>
        <taxon>Eukaryota</taxon>
        <taxon>Metazoa</taxon>
        <taxon>Spiralia</taxon>
        <taxon>Lophotrochozoa</taxon>
        <taxon>Mollusca</taxon>
        <taxon>Bivalvia</taxon>
        <taxon>Autobranchia</taxon>
        <taxon>Pteriomorphia</taxon>
        <taxon>Ostreida</taxon>
        <taxon>Ostreoidea</taxon>
        <taxon>Ostreidae</taxon>
        <taxon>Magallana</taxon>
    </lineage>
</organism>
<reference evidence="3" key="1">
    <citation type="submission" date="2022-08" db="UniProtKB">
        <authorList>
            <consortium name="EnsemblMetazoa"/>
        </authorList>
    </citation>
    <scope>IDENTIFICATION</scope>
    <source>
        <strain evidence="3">05x7-T-G4-1.051#20</strain>
    </source>
</reference>
<keyword evidence="2" id="KW-0732">Signal</keyword>
<feature type="region of interest" description="Disordered" evidence="1">
    <location>
        <begin position="220"/>
        <end position="259"/>
    </location>
</feature>
<dbReference type="EnsemblMetazoa" id="G4871.1">
    <property type="protein sequence ID" value="G4871.1:cds"/>
    <property type="gene ID" value="G4871"/>
</dbReference>
<name>A0A8W8N182_MAGGI</name>
<evidence type="ECO:0000313" key="3">
    <source>
        <dbReference type="EnsemblMetazoa" id="G4871.1:cds"/>
    </source>
</evidence>